<feature type="compositionally biased region" description="Polar residues" evidence="1">
    <location>
        <begin position="94"/>
        <end position="107"/>
    </location>
</feature>
<sequence length="107" mass="12190">MIRHPFHRRYLHYHYRLARSPVDRYLLHFLYDLLKGIVSVLLRFPIAIHCSLSTHGSCCTAIRCFDDVTLFVVLLFAKAELNLDGPKQKGRNTPALSTGFANTTATS</sequence>
<proteinExistence type="predicted"/>
<evidence type="ECO:0000313" key="2">
    <source>
        <dbReference type="EMBL" id="GBP96282.1"/>
    </source>
</evidence>
<name>A0A4C2A8Z8_EUMVA</name>
<gene>
    <name evidence="2" type="ORF">EVAR_101637_1</name>
</gene>
<keyword evidence="3" id="KW-1185">Reference proteome</keyword>
<evidence type="ECO:0000256" key="1">
    <source>
        <dbReference type="SAM" id="MobiDB-lite"/>
    </source>
</evidence>
<dbReference type="EMBL" id="BGZK01002763">
    <property type="protein sequence ID" value="GBP96282.1"/>
    <property type="molecule type" value="Genomic_DNA"/>
</dbReference>
<dbReference type="Proteomes" id="UP000299102">
    <property type="component" value="Unassembled WGS sequence"/>
</dbReference>
<accession>A0A4C2A8Z8</accession>
<organism evidence="2 3">
    <name type="scientific">Eumeta variegata</name>
    <name type="common">Bagworm moth</name>
    <name type="synonym">Eumeta japonica</name>
    <dbReference type="NCBI Taxonomy" id="151549"/>
    <lineage>
        <taxon>Eukaryota</taxon>
        <taxon>Metazoa</taxon>
        <taxon>Ecdysozoa</taxon>
        <taxon>Arthropoda</taxon>
        <taxon>Hexapoda</taxon>
        <taxon>Insecta</taxon>
        <taxon>Pterygota</taxon>
        <taxon>Neoptera</taxon>
        <taxon>Endopterygota</taxon>
        <taxon>Lepidoptera</taxon>
        <taxon>Glossata</taxon>
        <taxon>Ditrysia</taxon>
        <taxon>Tineoidea</taxon>
        <taxon>Psychidae</taxon>
        <taxon>Oiketicinae</taxon>
        <taxon>Eumeta</taxon>
    </lineage>
</organism>
<protein>
    <submittedName>
        <fullName evidence="2">Uncharacterized protein</fullName>
    </submittedName>
</protein>
<comment type="caution">
    <text evidence="2">The sequence shown here is derived from an EMBL/GenBank/DDBJ whole genome shotgun (WGS) entry which is preliminary data.</text>
</comment>
<reference evidence="2 3" key="1">
    <citation type="journal article" date="2019" name="Commun. Biol.">
        <title>The bagworm genome reveals a unique fibroin gene that provides high tensile strength.</title>
        <authorList>
            <person name="Kono N."/>
            <person name="Nakamura H."/>
            <person name="Ohtoshi R."/>
            <person name="Tomita M."/>
            <person name="Numata K."/>
            <person name="Arakawa K."/>
        </authorList>
    </citation>
    <scope>NUCLEOTIDE SEQUENCE [LARGE SCALE GENOMIC DNA]</scope>
</reference>
<evidence type="ECO:0000313" key="3">
    <source>
        <dbReference type="Proteomes" id="UP000299102"/>
    </source>
</evidence>
<dbReference type="AlphaFoldDB" id="A0A4C2A8Z8"/>
<feature type="region of interest" description="Disordered" evidence="1">
    <location>
        <begin position="85"/>
        <end position="107"/>
    </location>
</feature>